<comment type="function">
    <text evidence="7">Catalyzes the ATP-dependent amidation of deamido-NAD to form NAD. Uses L-glutamine as a nitrogen source.</text>
</comment>
<gene>
    <name evidence="7 11" type="primary">nadE</name>
    <name evidence="11" type="ORF">E1163_25660</name>
</gene>
<comment type="caution">
    <text evidence="7">Lacks conserved residue(s) required for the propagation of feature annotation.</text>
</comment>
<evidence type="ECO:0000256" key="9">
    <source>
        <dbReference type="RuleBase" id="RU003811"/>
    </source>
</evidence>
<keyword evidence="5 7" id="KW-0067">ATP-binding</keyword>
<feature type="binding site" evidence="7">
    <location>
        <position position="582"/>
    </location>
    <ligand>
        <name>deamido-NAD(+)</name>
        <dbReference type="ChEBI" id="CHEBI:58437"/>
        <note>ligand shared between two neighboring subunits</note>
    </ligand>
</feature>
<dbReference type="Gene3D" id="3.40.50.620">
    <property type="entry name" value="HUPs"/>
    <property type="match status" value="1"/>
</dbReference>
<keyword evidence="12" id="KW-1185">Reference proteome</keyword>
<comment type="similarity">
    <text evidence="2 7 8">In the C-terminal section; belongs to the NAD synthetase family.</text>
</comment>
<dbReference type="SUPFAM" id="SSF52402">
    <property type="entry name" value="Adenine nucleotide alpha hydrolases-like"/>
    <property type="match status" value="1"/>
</dbReference>
<comment type="catalytic activity">
    <reaction evidence="7 8">
        <text>deamido-NAD(+) + L-glutamine + ATP + H2O = L-glutamate + AMP + diphosphate + NAD(+) + H(+)</text>
        <dbReference type="Rhea" id="RHEA:24384"/>
        <dbReference type="ChEBI" id="CHEBI:15377"/>
        <dbReference type="ChEBI" id="CHEBI:15378"/>
        <dbReference type="ChEBI" id="CHEBI:29985"/>
        <dbReference type="ChEBI" id="CHEBI:30616"/>
        <dbReference type="ChEBI" id="CHEBI:33019"/>
        <dbReference type="ChEBI" id="CHEBI:57540"/>
        <dbReference type="ChEBI" id="CHEBI:58359"/>
        <dbReference type="ChEBI" id="CHEBI:58437"/>
        <dbReference type="ChEBI" id="CHEBI:456215"/>
        <dbReference type="EC" id="6.3.5.1"/>
    </reaction>
</comment>
<dbReference type="CDD" id="cd07570">
    <property type="entry name" value="GAT_Gln-NAD-synth"/>
    <property type="match status" value="1"/>
</dbReference>
<dbReference type="InterPro" id="IPR014445">
    <property type="entry name" value="Gln-dep_NAD_synthase"/>
</dbReference>
<dbReference type="PROSITE" id="PS50263">
    <property type="entry name" value="CN_HYDROLASE"/>
    <property type="match status" value="1"/>
</dbReference>
<dbReference type="PIRSF" id="PIRSF006630">
    <property type="entry name" value="NADS_GAT"/>
    <property type="match status" value="1"/>
</dbReference>
<keyword evidence="3 7" id="KW-0436">Ligase</keyword>
<dbReference type="Pfam" id="PF00795">
    <property type="entry name" value="CN_hydrolase"/>
    <property type="match status" value="1"/>
</dbReference>
<evidence type="ECO:0000256" key="3">
    <source>
        <dbReference type="ARBA" id="ARBA00022598"/>
    </source>
</evidence>
<accession>A0ABW9RZ88</accession>
<dbReference type="HAMAP" id="MF_02090">
    <property type="entry name" value="NadE_glutamine_dep"/>
    <property type="match status" value="1"/>
</dbReference>
<feature type="active site" description="Nucleophile; for glutaminase activity" evidence="7">
    <location>
        <position position="163"/>
    </location>
</feature>
<comment type="pathway">
    <text evidence="1 7 8">Cofactor biosynthesis; NAD(+) biosynthesis; NAD(+) from deamido-NAD(+) (L-Gln route): step 1/1.</text>
</comment>
<comment type="similarity">
    <text evidence="9">Belongs to the NAD synthetase family.</text>
</comment>
<dbReference type="InterPro" id="IPR014729">
    <property type="entry name" value="Rossmann-like_a/b/a_fold"/>
</dbReference>
<dbReference type="RefSeq" id="WP_343033971.1">
    <property type="nucleotide sequence ID" value="NZ_BAAAFL010000016.1"/>
</dbReference>
<keyword evidence="4 7" id="KW-0547">Nucleotide-binding</keyword>
<protein>
    <recommendedName>
        <fullName evidence="7 8">Glutamine-dependent NAD(+) synthetase</fullName>
        <ecNumber evidence="7 8">6.3.5.1</ecNumber>
    </recommendedName>
    <alternativeName>
        <fullName evidence="7 8">NAD(+) synthase [glutamine-hydrolyzing]</fullName>
    </alternativeName>
</protein>
<dbReference type="InterPro" id="IPR003010">
    <property type="entry name" value="C-N_Hydrolase"/>
</dbReference>
<evidence type="ECO:0000256" key="5">
    <source>
        <dbReference type="ARBA" id="ARBA00022840"/>
    </source>
</evidence>
<dbReference type="GO" id="GO:0008795">
    <property type="term" value="F:NAD+ synthase activity"/>
    <property type="evidence" value="ECO:0007669"/>
    <property type="project" value="UniProtKB-EC"/>
</dbReference>
<dbReference type="Proteomes" id="UP000798808">
    <property type="component" value="Unassembled WGS sequence"/>
</dbReference>
<dbReference type="EC" id="6.3.5.1" evidence="7 8"/>
<dbReference type="EMBL" id="SMLW01000661">
    <property type="protein sequence ID" value="MTI28370.1"/>
    <property type="molecule type" value="Genomic_DNA"/>
</dbReference>
<dbReference type="CDD" id="cd00553">
    <property type="entry name" value="NAD_synthase"/>
    <property type="match status" value="1"/>
</dbReference>
<sequence>MSKLRIAGATLNQTPLAWENNLNNIREAINDAIDKGVDILCLPELCITGYGCEDVFLSEWLYTKAMECLLEAKSYCKNITVAIGLPVKHEGLSYNATCMIRNEQILGFYAKQNMAGDGVHYEPRWFTPWKSGTVDKIIIEGDEYKFGDIIFEIEGVKIGFEICEDAWREVRPACRLFEQKVNLILNPSASHFAFEKTRLREKLVVDSSKNFHCTYVYANLLGNEAGRMVYDGEILIARYGTLIKRNEWLSYKHMQLQFADVDFGNEDETYAAPDEWPRDKNTEFVKASSLALFDYLRKSRSKGFVLSLSGGADSSSIAVLVAEMVRRGVEELGAEDFIKKTGISTLQVGDTSDHPSVIKQLVSQILTCAYQGTVNSSEATFQSAKELAESIGATFYSWLIDEEVNSYTQKIEKALNRPLTWETDDIALQNIQARSRSPIIWMLANIENALLLTTSNRSEADVGYATMDGDTSGSIAPIAAVDKHFIITWLRWAERNLGYTALNYVNNLQPSAELRPLAQEQTDEADLMPYPVIVEIEKLAIRDRKSPVEVYHALNAVKLESSELLKAHITKFFRLWSRNQWKRERTAPAFHLDDFNVDPRTWCRFPILSSGFETELRELNELD</sequence>
<evidence type="ECO:0000313" key="12">
    <source>
        <dbReference type="Proteomes" id="UP000798808"/>
    </source>
</evidence>
<feature type="binding site" evidence="7">
    <location>
        <position position="190"/>
    </location>
    <ligand>
        <name>L-glutamine</name>
        <dbReference type="ChEBI" id="CHEBI:58359"/>
    </ligand>
</feature>
<reference evidence="11 12" key="1">
    <citation type="submission" date="2019-02" db="EMBL/GenBank/DDBJ databases">
        <authorList>
            <person name="Goldberg S.R."/>
            <person name="Haltli B.A."/>
            <person name="Correa H."/>
            <person name="Russell K.G."/>
        </authorList>
    </citation>
    <scope>NUCLEOTIDE SEQUENCE [LARGE SCALE GENOMIC DNA]</scope>
    <source>
        <strain evidence="11 12">JCM 16186</strain>
    </source>
</reference>
<evidence type="ECO:0000256" key="6">
    <source>
        <dbReference type="ARBA" id="ARBA00023027"/>
    </source>
</evidence>
<dbReference type="Gene3D" id="3.60.110.10">
    <property type="entry name" value="Carbon-nitrogen hydrolase"/>
    <property type="match status" value="1"/>
</dbReference>
<dbReference type="PANTHER" id="PTHR23090">
    <property type="entry name" value="NH 3 /GLUTAMINE-DEPENDENT NAD + SYNTHETASE"/>
    <property type="match status" value="1"/>
</dbReference>
<feature type="active site" description="For glutaminase activity" evidence="7">
    <location>
        <position position="111"/>
    </location>
</feature>
<proteinExistence type="inferred from homology"/>
<comment type="caution">
    <text evidence="11">The sequence shown here is derived from an EMBL/GenBank/DDBJ whole genome shotgun (WGS) entry which is preliminary data.</text>
</comment>
<dbReference type="InterPro" id="IPR022310">
    <property type="entry name" value="NAD/GMP_synthase"/>
</dbReference>
<name>A0ABW9RZ88_9BACT</name>
<feature type="binding site" evidence="7">
    <location>
        <position position="459"/>
    </location>
    <ligand>
        <name>deamido-NAD(+)</name>
        <dbReference type="ChEBI" id="CHEBI:58437"/>
        <note>ligand shared between two neighboring subunits</note>
    </ligand>
</feature>
<evidence type="ECO:0000259" key="10">
    <source>
        <dbReference type="PROSITE" id="PS50263"/>
    </source>
</evidence>
<dbReference type="NCBIfam" id="TIGR00552">
    <property type="entry name" value="nadE"/>
    <property type="match status" value="1"/>
</dbReference>
<dbReference type="InterPro" id="IPR036526">
    <property type="entry name" value="C-N_Hydrolase_sf"/>
</dbReference>
<feature type="binding site" evidence="7">
    <location>
        <position position="196"/>
    </location>
    <ligand>
        <name>L-glutamine</name>
        <dbReference type="ChEBI" id="CHEBI:58359"/>
    </ligand>
</feature>
<feature type="binding site" evidence="7">
    <location>
        <position position="454"/>
    </location>
    <ligand>
        <name>ATP</name>
        <dbReference type="ChEBI" id="CHEBI:30616"/>
    </ligand>
</feature>
<feature type="domain" description="CN hydrolase" evidence="10">
    <location>
        <begin position="4"/>
        <end position="263"/>
    </location>
</feature>
<evidence type="ECO:0000256" key="4">
    <source>
        <dbReference type="ARBA" id="ARBA00022741"/>
    </source>
</evidence>
<dbReference type="Pfam" id="PF02540">
    <property type="entry name" value="NAD_synthase"/>
    <property type="match status" value="1"/>
</dbReference>
<organism evidence="11 12">
    <name type="scientific">Fulvivirga kasyanovii</name>
    <dbReference type="NCBI Taxonomy" id="396812"/>
    <lineage>
        <taxon>Bacteria</taxon>
        <taxon>Pseudomonadati</taxon>
        <taxon>Bacteroidota</taxon>
        <taxon>Cytophagia</taxon>
        <taxon>Cytophagales</taxon>
        <taxon>Fulvivirgaceae</taxon>
        <taxon>Fulvivirga</taxon>
    </lineage>
</organism>
<evidence type="ECO:0000256" key="7">
    <source>
        <dbReference type="HAMAP-Rule" id="MF_02090"/>
    </source>
</evidence>
<evidence type="ECO:0000313" key="11">
    <source>
        <dbReference type="EMBL" id="MTI28370.1"/>
    </source>
</evidence>
<feature type="binding site" evidence="7">
    <location>
        <position position="430"/>
    </location>
    <ligand>
        <name>deamido-NAD(+)</name>
        <dbReference type="ChEBI" id="CHEBI:58437"/>
        <note>ligand shared between two neighboring subunits</note>
    </ligand>
</feature>
<dbReference type="SUPFAM" id="SSF56317">
    <property type="entry name" value="Carbon-nitrogen hydrolase"/>
    <property type="match status" value="1"/>
</dbReference>
<feature type="active site" description="Proton acceptor; for glutaminase activity" evidence="7">
    <location>
        <position position="44"/>
    </location>
</feature>
<dbReference type="PANTHER" id="PTHR23090:SF9">
    <property type="entry name" value="GLUTAMINE-DEPENDENT NAD(+) SYNTHETASE"/>
    <property type="match status" value="1"/>
</dbReference>
<dbReference type="InterPro" id="IPR003694">
    <property type="entry name" value="NAD_synthase"/>
</dbReference>
<evidence type="ECO:0000256" key="1">
    <source>
        <dbReference type="ARBA" id="ARBA00005188"/>
    </source>
</evidence>
<keyword evidence="6 7" id="KW-0520">NAD</keyword>
<evidence type="ECO:0000256" key="8">
    <source>
        <dbReference type="PIRNR" id="PIRNR006630"/>
    </source>
</evidence>
<evidence type="ECO:0000256" key="2">
    <source>
        <dbReference type="ARBA" id="ARBA00007145"/>
    </source>
</evidence>